<dbReference type="RefSeq" id="WP_344836127.1">
    <property type="nucleotide sequence ID" value="NZ_BAABAA010000001.1"/>
</dbReference>
<protein>
    <recommendedName>
        <fullName evidence="3">GNAT family N-acetyltransferase</fullName>
    </recommendedName>
</protein>
<name>A0ABP6VPE7_9ACTN</name>
<gene>
    <name evidence="1" type="ORF">GCM10022235_01150</name>
</gene>
<proteinExistence type="predicted"/>
<comment type="caution">
    <text evidence="1">The sequence shown here is derived from an EMBL/GenBank/DDBJ whole genome shotgun (WGS) entry which is preliminary data.</text>
</comment>
<dbReference type="EMBL" id="BAABAA010000001">
    <property type="protein sequence ID" value="GAA3537467.1"/>
    <property type="molecule type" value="Genomic_DNA"/>
</dbReference>
<keyword evidence="2" id="KW-1185">Reference proteome</keyword>
<sequence>MPTLLTPEPRHLVQVLYGEFAIAEYAAEPALAERYAAAMRRRFPNLLVTCTPIADPEDL</sequence>
<accession>A0ABP6VPE7</accession>
<evidence type="ECO:0000313" key="1">
    <source>
        <dbReference type="EMBL" id="GAA3537467.1"/>
    </source>
</evidence>
<dbReference type="Proteomes" id="UP001501222">
    <property type="component" value="Unassembled WGS sequence"/>
</dbReference>
<organism evidence="1 2">
    <name type="scientific">Kribbella ginsengisoli</name>
    <dbReference type="NCBI Taxonomy" id="363865"/>
    <lineage>
        <taxon>Bacteria</taxon>
        <taxon>Bacillati</taxon>
        <taxon>Actinomycetota</taxon>
        <taxon>Actinomycetes</taxon>
        <taxon>Propionibacteriales</taxon>
        <taxon>Kribbellaceae</taxon>
        <taxon>Kribbella</taxon>
    </lineage>
</organism>
<evidence type="ECO:0008006" key="3">
    <source>
        <dbReference type="Google" id="ProtNLM"/>
    </source>
</evidence>
<reference evidence="2" key="1">
    <citation type="journal article" date="2019" name="Int. J. Syst. Evol. Microbiol.">
        <title>The Global Catalogue of Microorganisms (GCM) 10K type strain sequencing project: providing services to taxonomists for standard genome sequencing and annotation.</title>
        <authorList>
            <consortium name="The Broad Institute Genomics Platform"/>
            <consortium name="The Broad Institute Genome Sequencing Center for Infectious Disease"/>
            <person name="Wu L."/>
            <person name="Ma J."/>
        </authorList>
    </citation>
    <scope>NUCLEOTIDE SEQUENCE [LARGE SCALE GENOMIC DNA]</scope>
    <source>
        <strain evidence="2">JCM 16928</strain>
    </source>
</reference>
<evidence type="ECO:0000313" key="2">
    <source>
        <dbReference type="Proteomes" id="UP001501222"/>
    </source>
</evidence>